<evidence type="ECO:0000313" key="4">
    <source>
        <dbReference type="Proteomes" id="UP001221898"/>
    </source>
</evidence>
<evidence type="ECO:0000259" key="2">
    <source>
        <dbReference type="Pfam" id="PF15262"/>
    </source>
</evidence>
<feature type="region of interest" description="Disordered" evidence="1">
    <location>
        <begin position="519"/>
        <end position="872"/>
    </location>
</feature>
<feature type="compositionally biased region" description="Basic residues" evidence="1">
    <location>
        <begin position="101"/>
        <end position="121"/>
    </location>
</feature>
<feature type="compositionally biased region" description="Basic and acidic residues" evidence="1">
    <location>
        <begin position="772"/>
        <end position="782"/>
    </location>
</feature>
<feature type="compositionally biased region" description="Low complexity" evidence="1">
    <location>
        <begin position="922"/>
        <end position="945"/>
    </location>
</feature>
<feature type="compositionally biased region" description="Pro residues" evidence="1">
    <location>
        <begin position="963"/>
        <end position="977"/>
    </location>
</feature>
<feature type="compositionally biased region" description="Polar residues" evidence="1">
    <location>
        <begin position="632"/>
        <end position="646"/>
    </location>
</feature>
<dbReference type="Proteomes" id="UP001221898">
    <property type="component" value="Unassembled WGS sequence"/>
</dbReference>
<dbReference type="InterPro" id="IPR028030">
    <property type="entry name" value="DUF4592"/>
</dbReference>
<reference evidence="3" key="1">
    <citation type="journal article" date="2023" name="Science">
        <title>Genome structures resolve the early diversification of teleost fishes.</title>
        <authorList>
            <person name="Parey E."/>
            <person name="Louis A."/>
            <person name="Montfort J."/>
            <person name="Bouchez O."/>
            <person name="Roques C."/>
            <person name="Iampietro C."/>
            <person name="Lluch J."/>
            <person name="Castinel A."/>
            <person name="Donnadieu C."/>
            <person name="Desvignes T."/>
            <person name="Floi Bucao C."/>
            <person name="Jouanno E."/>
            <person name="Wen M."/>
            <person name="Mejri S."/>
            <person name="Dirks R."/>
            <person name="Jansen H."/>
            <person name="Henkel C."/>
            <person name="Chen W.J."/>
            <person name="Zahm M."/>
            <person name="Cabau C."/>
            <person name="Klopp C."/>
            <person name="Thompson A.W."/>
            <person name="Robinson-Rechavi M."/>
            <person name="Braasch I."/>
            <person name="Lecointre G."/>
            <person name="Bobe J."/>
            <person name="Postlethwait J.H."/>
            <person name="Berthelot C."/>
            <person name="Roest Crollius H."/>
            <person name="Guiguen Y."/>
        </authorList>
    </citation>
    <scope>NUCLEOTIDE SEQUENCE</scope>
    <source>
        <strain evidence="3">NC1722</strain>
    </source>
</reference>
<feature type="region of interest" description="Disordered" evidence="1">
    <location>
        <begin position="13"/>
        <end position="50"/>
    </location>
</feature>
<feature type="compositionally biased region" description="Basic and acidic residues" evidence="1">
    <location>
        <begin position="683"/>
        <end position="723"/>
    </location>
</feature>
<feature type="domain" description="DUF4592" evidence="2">
    <location>
        <begin position="15"/>
        <end position="57"/>
    </location>
</feature>
<keyword evidence="4" id="KW-1185">Reference proteome</keyword>
<accession>A0AAD7SAS8</accession>
<dbReference type="PANTHER" id="PTHR47743:SF1">
    <property type="entry name" value="CRACD-LIKE PROTEIN"/>
    <property type="match status" value="1"/>
</dbReference>
<dbReference type="EMBL" id="JAINUG010000094">
    <property type="protein sequence ID" value="KAJ8397911.1"/>
    <property type="molecule type" value="Genomic_DNA"/>
</dbReference>
<feature type="compositionally biased region" description="Pro residues" evidence="1">
    <location>
        <begin position="911"/>
        <end position="921"/>
    </location>
</feature>
<proteinExistence type="predicted"/>
<feature type="region of interest" description="Disordered" evidence="1">
    <location>
        <begin position="258"/>
        <end position="292"/>
    </location>
</feature>
<gene>
    <name evidence="3" type="ORF">AAFF_G00432580</name>
</gene>
<feature type="region of interest" description="Disordered" evidence="1">
    <location>
        <begin position="342"/>
        <end position="363"/>
    </location>
</feature>
<feature type="domain" description="DUF4592" evidence="2">
    <location>
        <begin position="70"/>
        <end position="117"/>
    </location>
</feature>
<feature type="compositionally biased region" description="Polar residues" evidence="1">
    <location>
        <begin position="353"/>
        <end position="363"/>
    </location>
</feature>
<protein>
    <recommendedName>
        <fullName evidence="2">DUF4592 domain-containing protein</fullName>
    </recommendedName>
</protein>
<name>A0AAD7SAS8_9TELE</name>
<feature type="region of interest" description="Disordered" evidence="1">
    <location>
        <begin position="408"/>
        <end position="461"/>
    </location>
</feature>
<feature type="compositionally biased region" description="Basic and acidic residues" evidence="1">
    <location>
        <begin position="599"/>
        <end position="615"/>
    </location>
</feature>
<feature type="region of interest" description="Disordered" evidence="1">
    <location>
        <begin position="900"/>
        <end position="1005"/>
    </location>
</feature>
<dbReference type="Pfam" id="PF15262">
    <property type="entry name" value="DUF4592"/>
    <property type="match status" value="2"/>
</dbReference>
<comment type="caution">
    <text evidence="3">The sequence shown here is derived from an EMBL/GenBank/DDBJ whole genome shotgun (WGS) entry which is preliminary data.</text>
</comment>
<dbReference type="PANTHER" id="PTHR47743">
    <property type="entry name" value="KIAA1210 / KIAA1211 FAMILY MEMBER"/>
    <property type="match status" value="1"/>
</dbReference>
<organism evidence="3 4">
    <name type="scientific">Aldrovandia affinis</name>
    <dbReference type="NCBI Taxonomy" id="143900"/>
    <lineage>
        <taxon>Eukaryota</taxon>
        <taxon>Metazoa</taxon>
        <taxon>Chordata</taxon>
        <taxon>Craniata</taxon>
        <taxon>Vertebrata</taxon>
        <taxon>Euteleostomi</taxon>
        <taxon>Actinopterygii</taxon>
        <taxon>Neopterygii</taxon>
        <taxon>Teleostei</taxon>
        <taxon>Notacanthiformes</taxon>
        <taxon>Halosauridae</taxon>
        <taxon>Aldrovandia</taxon>
    </lineage>
</organism>
<feature type="region of interest" description="Disordered" evidence="1">
    <location>
        <begin position="194"/>
        <end position="228"/>
    </location>
</feature>
<evidence type="ECO:0000256" key="1">
    <source>
        <dbReference type="SAM" id="MobiDB-lite"/>
    </source>
</evidence>
<feature type="compositionally biased region" description="Polar residues" evidence="1">
    <location>
        <begin position="946"/>
        <end position="962"/>
    </location>
</feature>
<feature type="compositionally biased region" description="Basic and acidic residues" evidence="1">
    <location>
        <begin position="138"/>
        <end position="153"/>
    </location>
</feature>
<dbReference type="InterPro" id="IPR026713">
    <property type="entry name" value="CRACD-like"/>
</dbReference>
<feature type="compositionally biased region" description="Polar residues" evidence="1">
    <location>
        <begin position="273"/>
        <end position="292"/>
    </location>
</feature>
<dbReference type="AlphaFoldDB" id="A0AAD7SAS8"/>
<evidence type="ECO:0000313" key="3">
    <source>
        <dbReference type="EMBL" id="KAJ8397911.1"/>
    </source>
</evidence>
<feature type="compositionally biased region" description="Basic and acidic residues" evidence="1">
    <location>
        <begin position="651"/>
        <end position="675"/>
    </location>
</feature>
<sequence length="1072" mass="116924">MNSKVKALQMKLQQQNMRLGLPPPTAIPSRCTEDTGASSEDDELPHSPPKISLQETLERGRNYKAFPQARCTPPLAVPVSSPGVDFDTPAHFKPSLDNSAARHRMSIKPRNQRASAKRRRVPSNVHMLRSESLNDLDSSLREKEEENEHEEAARARCYSAEVLKMAKGASATGFIKPLSVSKLKPLEQTNRENKWVDSVPQQPPTQDETERCLPPKPLLHLSQTQGSSLETEALITPSAAAKPQEPQHSVLEYMPVTCPSTSQSQKSKDLVTEISQSQNNKDSVTEIIQSQNSKDLVREIIKSQNSKDSLKEIGQSQNNKDSVTEIIQSQNSKDLVREIIKSQNSKDSVKEIGQSQNNKDSVTEIIQSQNSKDLVREIIKSQTNKDSVKEISQSQNSKELVREIIQSQNSKEILKDSGQRTGPDDALQSTNPVPVLVNTHSHDPPPKMKLATKSFNSRDGMNRSSKALIQALQVQPHPRQQPLVATSTGKTMPSAVTELTAEKSSSLNPNTAAMMTGVVQDSSNLEPAQRPTAHSDGQGDQPSVDTFVPQKKRLVSGSFRFSISTARDHPRTGSLAGRGEQAGAKTEDILAKMTLQNYRVKDQPTLREEEVKPKEQPSNPLSGLKAEESVVGKTSLSSNPQEQPAVSPQEARAKELPQDPPSSDEKKDLLRKEDVSTLGVARDSGDKYGKSEKVTGGEVDREMEMKPDESKNMQENRGEDSHARSAFGVKLRATSLSLRYRSDMVRPKSKSVVRTSFPPHDPQSSDPLILLPDKHSVPEVKQDSTTQNCPVSIDDTDRGNTVAGTHPSASVPIESPSQTSDTTTLSGPPRSTSSPPPKGYKRDTQRAGSFKQGDSKIPTNPESAAQKEAEPRVCEPAWMTLAREKSRSLQQLLTCGLPGGVTAQQTTARPEPAPQTTPHPAPQTIQQYAPQTTPQPVPQTTAQPASQNTSQPIPQNTSQPAPQITPHPEPQTTPMPTPQTTSQPTPQPATPLPLQGRSQRGVSVGKTDRALVEKGQVEHTKAIPGTHVKVECGASHKAMPISKSEVKLEEKAALKIHTTETTPIASSVQQKT</sequence>
<feature type="region of interest" description="Disordered" evidence="1">
    <location>
        <begin position="82"/>
        <end position="153"/>
    </location>
</feature>
<feature type="compositionally biased region" description="Low complexity" evidence="1">
    <location>
        <begin position="822"/>
        <end position="833"/>
    </location>
</feature>